<feature type="domain" description="Peptidase M24" evidence="5">
    <location>
        <begin position="37"/>
        <end position="247"/>
    </location>
</feature>
<dbReference type="GO" id="GO:0016757">
    <property type="term" value="F:glycosyltransferase activity"/>
    <property type="evidence" value="ECO:0007669"/>
    <property type="project" value="InterPro"/>
</dbReference>
<dbReference type="PANTHER" id="PTHR10804">
    <property type="entry name" value="PROTEASE FAMILY M24 METHIONYL AMINOPEPTIDASE, AMINOPEPTIDASE P"/>
    <property type="match status" value="1"/>
</dbReference>
<comment type="caution">
    <text evidence="6">The sequence shown here is derived from an EMBL/GenBank/DDBJ whole genome shotgun (WGS) entry which is preliminary data.</text>
</comment>
<dbReference type="CDD" id="cd01089">
    <property type="entry name" value="PA2G4-like"/>
    <property type="match status" value="1"/>
</dbReference>
<evidence type="ECO:0000256" key="4">
    <source>
        <dbReference type="SAM" id="MobiDB-lite"/>
    </source>
</evidence>
<protein>
    <recommendedName>
        <fullName evidence="5">Peptidase M24 domain-containing protein</fullName>
    </recommendedName>
</protein>
<dbReference type="Pfam" id="PF00557">
    <property type="entry name" value="Peptidase_M24"/>
    <property type="match status" value="1"/>
</dbReference>
<dbReference type="SUPFAM" id="SSF46785">
    <property type="entry name" value="Winged helix' DNA-binding domain"/>
    <property type="match status" value="1"/>
</dbReference>
<dbReference type="OrthoDB" id="5876363at2759"/>
<dbReference type="InterPro" id="IPR000994">
    <property type="entry name" value="Pept_M24"/>
</dbReference>
<evidence type="ECO:0000259" key="5">
    <source>
        <dbReference type="Pfam" id="PF00557"/>
    </source>
</evidence>
<dbReference type="InterPro" id="IPR022751">
    <property type="entry name" value="Alpha_mannosyltransferase"/>
</dbReference>
<dbReference type="Proteomes" id="UP000277300">
    <property type="component" value="Unassembled WGS sequence"/>
</dbReference>
<dbReference type="PRINTS" id="PR00599">
    <property type="entry name" value="MAPEPTIDASE"/>
</dbReference>
<dbReference type="Gene3D" id="1.10.10.10">
    <property type="entry name" value="Winged helix-like DNA-binding domain superfamily/Winged helix DNA-binding domain"/>
    <property type="match status" value="1"/>
</dbReference>
<dbReference type="AlphaFoldDB" id="A0A3F2RFG5"/>
<dbReference type="PANTHER" id="PTHR10804:SF11">
    <property type="entry name" value="PROLIFERATION-ASSOCIATED PROTEIN 2G4"/>
    <property type="match status" value="1"/>
</dbReference>
<organism evidence="6 7">
    <name type="scientific">Phytophthora kernoviae</name>
    <dbReference type="NCBI Taxonomy" id="325452"/>
    <lineage>
        <taxon>Eukaryota</taxon>
        <taxon>Sar</taxon>
        <taxon>Stramenopiles</taxon>
        <taxon>Oomycota</taxon>
        <taxon>Peronosporomycetes</taxon>
        <taxon>Peronosporales</taxon>
        <taxon>Peronosporaceae</taxon>
        <taxon>Phytophthora</taxon>
    </lineage>
</organism>
<gene>
    <name evidence="6" type="ORF">BBP00_00008982</name>
</gene>
<evidence type="ECO:0000313" key="7">
    <source>
        <dbReference type="Proteomes" id="UP000277300"/>
    </source>
</evidence>
<evidence type="ECO:0000256" key="1">
    <source>
        <dbReference type="ARBA" id="ARBA00007319"/>
    </source>
</evidence>
<comment type="similarity">
    <text evidence="2">Belongs to the MNN1/MNT family.</text>
</comment>
<dbReference type="Pfam" id="PF11051">
    <property type="entry name" value="Mannosyl_trans3"/>
    <property type="match status" value="1"/>
</dbReference>
<dbReference type="InterPro" id="IPR047113">
    <property type="entry name" value="PA2G4/ARX1"/>
</dbReference>
<dbReference type="InterPro" id="IPR036388">
    <property type="entry name" value="WH-like_DNA-bd_sf"/>
</dbReference>
<dbReference type="FunFam" id="1.10.10.10:FF:000029">
    <property type="entry name" value="Proliferation-associated 2G4, a"/>
    <property type="match status" value="1"/>
</dbReference>
<reference evidence="6 7" key="1">
    <citation type="submission" date="2018-07" db="EMBL/GenBank/DDBJ databases">
        <title>Genome sequencing of oomycete isolates from Chile give support for New Zealand origin for Phytophthora kernoviae and make available the first Nothophytophthora sp. genome.</title>
        <authorList>
            <person name="Studholme D.J."/>
            <person name="Sanfuentes E."/>
            <person name="Panda P."/>
            <person name="Hill R."/>
            <person name="Sambles C."/>
            <person name="Grant M."/>
            <person name="Williams N.M."/>
            <person name="Mcdougal R.L."/>
        </authorList>
    </citation>
    <scope>NUCLEOTIDE SEQUENCE [LARGE SCALE GENOMIC DNA]</scope>
    <source>
        <strain evidence="6">Chile6</strain>
    </source>
</reference>
<name>A0A3F2RFG5_9STRA</name>
<dbReference type="InterPro" id="IPR001714">
    <property type="entry name" value="Pept_M24_MAP"/>
</dbReference>
<evidence type="ECO:0000256" key="3">
    <source>
        <dbReference type="ARBA" id="ARBA00022679"/>
    </source>
</evidence>
<dbReference type="SUPFAM" id="SSF55920">
    <property type="entry name" value="Creatinase/aminopeptidase"/>
    <property type="match status" value="1"/>
</dbReference>
<feature type="region of interest" description="Disordered" evidence="4">
    <location>
        <begin position="1"/>
        <end position="27"/>
    </location>
</feature>
<dbReference type="EMBL" id="MBDO02000528">
    <property type="protein sequence ID" value="RLN54315.1"/>
    <property type="molecule type" value="Genomic_DNA"/>
</dbReference>
<keyword evidence="3" id="KW-0808">Transferase</keyword>
<comment type="similarity">
    <text evidence="1">Belongs to the peptidase M24 family.</text>
</comment>
<dbReference type="InterPro" id="IPR036005">
    <property type="entry name" value="Creatinase/aminopeptidase-like"/>
</dbReference>
<accession>A0A3F2RFG5</accession>
<proteinExistence type="inferred from homology"/>
<evidence type="ECO:0000313" key="6">
    <source>
        <dbReference type="EMBL" id="RLN54315.1"/>
    </source>
</evidence>
<evidence type="ECO:0000256" key="2">
    <source>
        <dbReference type="ARBA" id="ARBA00009105"/>
    </source>
</evidence>
<dbReference type="Gene3D" id="3.90.230.10">
    <property type="entry name" value="Creatinase/methionine aminopeptidase superfamily"/>
    <property type="match status" value="1"/>
</dbReference>
<sequence>MPSDDERSVSDVSDVEETTQEEVKEVEDCSNSDVVTKYRLAAEIAQSALEGVLSQLESGKDVVELCKFADLIVEQRCAAIFKSKKIEKGVAFPTSISTNEIICHYSPLVNESMTVKAGDWVKIDLGCHIDGYIAVVAHTVIVPEEGAAANATFPEIKGEEADVLKCAHDAVELCARLIKPGNTNLQVTEALTKLEESYGVKSLQGTLMHQLKRFVIDGNKIIAQKMDVENRTPKVTFEPNEVYTIDVCYTTGSDKPVNSERRTTVFKRQVDKQYRLKMKASRYVFKEINSKFPTLPFTIRSFEDESQARMGVVECVKHDLLQAYPILEGRAGDKVAHFKVTVLLLPSGTTKITGLTFPEDRVHSEKTPPSTSICQSSGICKPIKKKKLTKTEFTAVNTGVDKSLYELFAYSKCQPGMVANCTTFSYGWLSLILELRRLQVVLPVEVPYCGDLGLELQLKMKQQDPLVRFYDVCELAANAAMGGPNGRKLFCVDLEHCHDKFRGFDIKVLAVVYSRFQEVMLLDADTLFFQSPMALWETDKYKSTGTLFFHDRISYELSYLAARSAVGWERLTPGRHRDGVLCGDALQHFPVQLNAAKGPDADVEPLYMNSDNILEWGGERRRLYRTAARPAELYPGSFTERKLLQTCPFDVTTMELAPLETMLLAQRLQFYNVVSGWINEDRGTWWYSFA</sequence>
<dbReference type="InterPro" id="IPR036390">
    <property type="entry name" value="WH_DNA-bd_sf"/>
</dbReference>